<evidence type="ECO:0000256" key="1">
    <source>
        <dbReference type="ARBA" id="ARBA00004141"/>
    </source>
</evidence>
<comment type="similarity">
    <text evidence="2">Belongs to the CPA3 antiporters (TC 2.A.63) subunit C family.</text>
</comment>
<dbReference type="InterPro" id="IPR039428">
    <property type="entry name" value="NUOK/Mnh_C1-like"/>
</dbReference>
<evidence type="ECO:0000313" key="7">
    <source>
        <dbReference type="EMBL" id="MBU2690840.1"/>
    </source>
</evidence>
<gene>
    <name evidence="7" type="ORF">KJ970_07905</name>
</gene>
<feature type="transmembrane region" description="Helical" evidence="6">
    <location>
        <begin position="35"/>
        <end position="52"/>
    </location>
</feature>
<keyword evidence="3 6" id="KW-0812">Transmembrane</keyword>
<dbReference type="Pfam" id="PF00420">
    <property type="entry name" value="Oxidored_q2"/>
    <property type="match status" value="1"/>
</dbReference>
<sequence length="127" mass="14003">MSEAFLGYYAYAATVLLLLLGLFGMLMKRNLVKKLIAMNILQTAVILFYIIISTKWGSTIPILEHAAHGQEHAINPEHFANPLPHALMLTAIVVSVATTGVSLALLILIKRRFGTLEENEILERSSS</sequence>
<evidence type="ECO:0000313" key="8">
    <source>
        <dbReference type="Proteomes" id="UP000777784"/>
    </source>
</evidence>
<protein>
    <submittedName>
        <fullName evidence="7">Cation:proton antiporter subunit C</fullName>
    </submittedName>
</protein>
<comment type="subcellular location">
    <subcellularLocation>
        <location evidence="1">Membrane</location>
        <topology evidence="1">Multi-pass membrane protein</topology>
    </subcellularLocation>
</comment>
<organism evidence="7 8">
    <name type="scientific">Eiseniibacteriota bacterium</name>
    <dbReference type="NCBI Taxonomy" id="2212470"/>
    <lineage>
        <taxon>Bacteria</taxon>
        <taxon>Candidatus Eiseniibacteriota</taxon>
    </lineage>
</organism>
<evidence type="ECO:0000256" key="6">
    <source>
        <dbReference type="SAM" id="Phobius"/>
    </source>
</evidence>
<feature type="transmembrane region" description="Helical" evidence="6">
    <location>
        <begin position="86"/>
        <end position="109"/>
    </location>
</feature>
<dbReference type="PANTHER" id="PTHR34583">
    <property type="entry name" value="ANTIPORTER SUBUNIT MNHC2-RELATED"/>
    <property type="match status" value="1"/>
</dbReference>
<dbReference type="GO" id="GO:0016020">
    <property type="term" value="C:membrane"/>
    <property type="evidence" value="ECO:0007669"/>
    <property type="project" value="UniProtKB-SubCell"/>
</dbReference>
<feature type="transmembrane region" description="Helical" evidence="6">
    <location>
        <begin position="6"/>
        <end position="23"/>
    </location>
</feature>
<name>A0A948RTY8_UNCEI</name>
<dbReference type="Gene3D" id="1.10.287.3510">
    <property type="match status" value="1"/>
</dbReference>
<evidence type="ECO:0000256" key="5">
    <source>
        <dbReference type="ARBA" id="ARBA00023136"/>
    </source>
</evidence>
<dbReference type="Proteomes" id="UP000777784">
    <property type="component" value="Unassembled WGS sequence"/>
</dbReference>
<dbReference type="InterPro" id="IPR050601">
    <property type="entry name" value="CPA3_antiporter_subunitC"/>
</dbReference>
<keyword evidence="4 6" id="KW-1133">Transmembrane helix</keyword>
<proteinExistence type="inferred from homology"/>
<evidence type="ECO:0000256" key="4">
    <source>
        <dbReference type="ARBA" id="ARBA00022989"/>
    </source>
</evidence>
<comment type="caution">
    <text evidence="7">The sequence shown here is derived from an EMBL/GenBank/DDBJ whole genome shotgun (WGS) entry which is preliminary data.</text>
</comment>
<accession>A0A948RTY8</accession>
<reference evidence="7" key="1">
    <citation type="submission" date="2021-05" db="EMBL/GenBank/DDBJ databases">
        <title>Energy efficiency and biological interactions define the core microbiome of deep oligotrophic groundwater.</title>
        <authorList>
            <person name="Mehrshad M."/>
            <person name="Lopez-Fernandez M."/>
            <person name="Bell E."/>
            <person name="Bernier-Latmani R."/>
            <person name="Bertilsson S."/>
            <person name="Dopson M."/>
        </authorList>
    </citation>
    <scope>NUCLEOTIDE SEQUENCE</scope>
    <source>
        <strain evidence="7">Modern_marine.mb.64</strain>
    </source>
</reference>
<dbReference type="AlphaFoldDB" id="A0A948RTY8"/>
<evidence type="ECO:0000256" key="3">
    <source>
        <dbReference type="ARBA" id="ARBA00022692"/>
    </source>
</evidence>
<keyword evidence="5 6" id="KW-0472">Membrane</keyword>
<evidence type="ECO:0000256" key="2">
    <source>
        <dbReference type="ARBA" id="ARBA00010388"/>
    </source>
</evidence>
<dbReference type="EMBL" id="JAHJDP010000038">
    <property type="protein sequence ID" value="MBU2690840.1"/>
    <property type="molecule type" value="Genomic_DNA"/>
</dbReference>
<dbReference type="PANTHER" id="PTHR34583:SF3">
    <property type="entry name" value="MULTISUBUNIT SODIUM_HYDROGEN ANTIPORTER, MNHC SUBUNIT"/>
    <property type="match status" value="1"/>
</dbReference>